<accession>A0A3A4A7B9</accession>
<feature type="compositionally biased region" description="Low complexity" evidence="7">
    <location>
        <begin position="246"/>
        <end position="270"/>
    </location>
</feature>
<feature type="region of interest" description="Disordered" evidence="7">
    <location>
        <begin position="217"/>
        <end position="270"/>
    </location>
</feature>
<comment type="function">
    <text evidence="6">Also exhibits azoreductase activity. Catalyzes the reductive cleavage of the azo bond in aromatic azo compounds to the corresponding amines.</text>
</comment>
<sequence length="270" mass="28472">MARLLHLDASARRTSFSRALSAEVAAAWRAATPGGEYVYRDLAADPVPHMGEAFTELVYYTLEHNITDISRYGEAVRTPEQAAAWAIAEPLLAELAAADGIVIGTPMYNFSIPSTLKSWIDHVTFPKMSLRGRAFVVAGARGGAYGPGTPREPYDHEERYLRAFFEGHFDVEDVEFVHTELTNALLDPALARRLPEHERSRAAALARARELGAALARRTAPAGSADSAGVSPGVSRTADANGPAGGTADANGSAGGTADAAGAREAGAGR</sequence>
<keyword evidence="10" id="KW-1185">Reference proteome</keyword>
<feature type="binding site" evidence="6">
    <location>
        <begin position="107"/>
        <end position="110"/>
    </location>
    <ligand>
        <name>FMN</name>
        <dbReference type="ChEBI" id="CHEBI:58210"/>
    </ligand>
</feature>
<dbReference type="HAMAP" id="MF_01216">
    <property type="entry name" value="Azoreductase_type1"/>
    <property type="match status" value="1"/>
</dbReference>
<dbReference type="InterPro" id="IPR050104">
    <property type="entry name" value="FMN-dep_NADH:Q_OxRdtase_AzoR1"/>
</dbReference>
<reference evidence="9 10" key="1">
    <citation type="submission" date="2018-09" db="EMBL/GenBank/DDBJ databases">
        <title>YIM 75507 draft genome.</title>
        <authorList>
            <person name="Tang S."/>
            <person name="Feng Y."/>
        </authorList>
    </citation>
    <scope>NUCLEOTIDE SEQUENCE [LARGE SCALE GENOMIC DNA]</scope>
    <source>
        <strain evidence="9 10">YIM 75507</strain>
    </source>
</reference>
<feature type="binding site" evidence="6">
    <location>
        <position position="10"/>
    </location>
    <ligand>
        <name>FMN</name>
        <dbReference type="ChEBI" id="CHEBI:58210"/>
    </ligand>
</feature>
<protein>
    <recommendedName>
        <fullName evidence="6">FMN dependent NADH:quinone oxidoreductase</fullName>
        <ecNumber evidence="6">1.6.5.-</ecNumber>
    </recommendedName>
    <alternativeName>
        <fullName evidence="6">Azo-dye reductase</fullName>
    </alternativeName>
    <alternativeName>
        <fullName evidence="6">FMN-dependent NADH-azo compound oxidoreductase</fullName>
    </alternativeName>
    <alternativeName>
        <fullName evidence="6">FMN-dependent NADH-azoreductase</fullName>
        <ecNumber evidence="6">1.7.1.17</ecNumber>
    </alternativeName>
</protein>
<dbReference type="OrthoDB" id="9805013at2"/>
<evidence type="ECO:0000313" key="9">
    <source>
        <dbReference type="EMBL" id="RJL20845.1"/>
    </source>
</evidence>
<evidence type="ECO:0000256" key="2">
    <source>
        <dbReference type="ARBA" id="ARBA00022643"/>
    </source>
</evidence>
<evidence type="ECO:0000256" key="3">
    <source>
        <dbReference type="ARBA" id="ARBA00023002"/>
    </source>
</evidence>
<keyword evidence="4 6" id="KW-0520">NAD</keyword>
<feature type="binding site" evidence="6">
    <location>
        <begin position="15"/>
        <end position="17"/>
    </location>
    <ligand>
        <name>FMN</name>
        <dbReference type="ChEBI" id="CHEBI:58210"/>
    </ligand>
</feature>
<proteinExistence type="inferred from homology"/>
<dbReference type="GO" id="GO:0010181">
    <property type="term" value="F:FMN binding"/>
    <property type="evidence" value="ECO:0007669"/>
    <property type="project" value="UniProtKB-UniRule"/>
</dbReference>
<keyword evidence="1 6" id="KW-0285">Flavoprotein</keyword>
<dbReference type="GO" id="GO:0016652">
    <property type="term" value="F:oxidoreductase activity, acting on NAD(P)H as acceptor"/>
    <property type="evidence" value="ECO:0007669"/>
    <property type="project" value="UniProtKB-UniRule"/>
</dbReference>
<dbReference type="EC" id="1.7.1.17" evidence="6"/>
<dbReference type="InterPro" id="IPR003680">
    <property type="entry name" value="Flavodoxin_fold"/>
</dbReference>
<comment type="function">
    <text evidence="6">Quinone reductase that provides resistance to thiol-specific stress caused by electrophilic quinones.</text>
</comment>
<keyword evidence="3 6" id="KW-0560">Oxidoreductase</keyword>
<dbReference type="EC" id="1.6.5.-" evidence="6"/>
<evidence type="ECO:0000256" key="6">
    <source>
        <dbReference type="HAMAP-Rule" id="MF_01216"/>
    </source>
</evidence>
<dbReference type="PANTHER" id="PTHR43741">
    <property type="entry name" value="FMN-DEPENDENT NADH-AZOREDUCTASE 1"/>
    <property type="match status" value="1"/>
</dbReference>
<comment type="cofactor">
    <cofactor evidence="6">
        <name>FMN</name>
        <dbReference type="ChEBI" id="CHEBI:58210"/>
    </cofactor>
    <text evidence="6">Binds 1 FMN per subunit.</text>
</comment>
<comment type="caution">
    <text evidence="6">Lacks conserved residue(s) required for the propagation of feature annotation.</text>
</comment>
<comment type="similarity">
    <text evidence="6">Belongs to the azoreductase type 1 family.</text>
</comment>
<dbReference type="SUPFAM" id="SSF52218">
    <property type="entry name" value="Flavoproteins"/>
    <property type="match status" value="1"/>
</dbReference>
<evidence type="ECO:0000313" key="10">
    <source>
        <dbReference type="Proteomes" id="UP000265768"/>
    </source>
</evidence>
<evidence type="ECO:0000256" key="4">
    <source>
        <dbReference type="ARBA" id="ARBA00023027"/>
    </source>
</evidence>
<dbReference type="PANTHER" id="PTHR43741:SF4">
    <property type="entry name" value="FMN-DEPENDENT NADH:QUINONE OXIDOREDUCTASE"/>
    <property type="match status" value="1"/>
</dbReference>
<dbReference type="GO" id="GO:0009055">
    <property type="term" value="F:electron transfer activity"/>
    <property type="evidence" value="ECO:0007669"/>
    <property type="project" value="UniProtKB-UniRule"/>
</dbReference>
<comment type="catalytic activity">
    <reaction evidence="5">
        <text>N,N-dimethyl-1,4-phenylenediamine + anthranilate + 2 NAD(+) = 2-(4-dimethylaminophenyl)diazenylbenzoate + 2 NADH + 2 H(+)</text>
        <dbReference type="Rhea" id="RHEA:55872"/>
        <dbReference type="ChEBI" id="CHEBI:15378"/>
        <dbReference type="ChEBI" id="CHEBI:15783"/>
        <dbReference type="ChEBI" id="CHEBI:16567"/>
        <dbReference type="ChEBI" id="CHEBI:57540"/>
        <dbReference type="ChEBI" id="CHEBI:57945"/>
        <dbReference type="ChEBI" id="CHEBI:71579"/>
        <dbReference type="EC" id="1.7.1.17"/>
    </reaction>
    <physiologicalReaction direction="right-to-left" evidence="5">
        <dbReference type="Rhea" id="RHEA:55874"/>
    </physiologicalReaction>
</comment>
<dbReference type="Proteomes" id="UP000265768">
    <property type="component" value="Unassembled WGS sequence"/>
</dbReference>
<evidence type="ECO:0000259" key="8">
    <source>
        <dbReference type="Pfam" id="PF02525"/>
    </source>
</evidence>
<gene>
    <name evidence="6" type="primary">azoR</name>
    <name evidence="9" type="ORF">D5H75_38720</name>
</gene>
<dbReference type="AlphaFoldDB" id="A0A3A4A7B9"/>
<dbReference type="InterPro" id="IPR029039">
    <property type="entry name" value="Flavoprotein-like_sf"/>
</dbReference>
<organism evidence="9 10">
    <name type="scientific">Bailinhaonella thermotolerans</name>
    <dbReference type="NCBI Taxonomy" id="1070861"/>
    <lineage>
        <taxon>Bacteria</taxon>
        <taxon>Bacillati</taxon>
        <taxon>Actinomycetota</taxon>
        <taxon>Actinomycetes</taxon>
        <taxon>Streptosporangiales</taxon>
        <taxon>Streptosporangiaceae</taxon>
        <taxon>Bailinhaonella</taxon>
    </lineage>
</organism>
<keyword evidence="2 6" id="KW-0288">FMN</keyword>
<feature type="domain" description="Flavodoxin-like fold" evidence="8">
    <location>
        <begin position="3"/>
        <end position="183"/>
    </location>
</feature>
<evidence type="ECO:0000256" key="7">
    <source>
        <dbReference type="SAM" id="MobiDB-lite"/>
    </source>
</evidence>
<comment type="subunit">
    <text evidence="6">Homodimer.</text>
</comment>
<dbReference type="GO" id="GO:0016655">
    <property type="term" value="F:oxidoreductase activity, acting on NAD(P)H, quinone or similar compound as acceptor"/>
    <property type="evidence" value="ECO:0007669"/>
    <property type="project" value="InterPro"/>
</dbReference>
<dbReference type="Pfam" id="PF02525">
    <property type="entry name" value="Flavodoxin_2"/>
    <property type="match status" value="1"/>
</dbReference>
<name>A0A3A4A7B9_9ACTN</name>
<dbReference type="Gene3D" id="3.40.50.360">
    <property type="match status" value="1"/>
</dbReference>
<dbReference type="InterPro" id="IPR023048">
    <property type="entry name" value="NADH:quinone_OxRdtase_FMN_depd"/>
</dbReference>
<evidence type="ECO:0000256" key="5">
    <source>
        <dbReference type="ARBA" id="ARBA00048542"/>
    </source>
</evidence>
<dbReference type="EMBL" id="QZEY01000028">
    <property type="protein sequence ID" value="RJL20845.1"/>
    <property type="molecule type" value="Genomic_DNA"/>
</dbReference>
<evidence type="ECO:0000256" key="1">
    <source>
        <dbReference type="ARBA" id="ARBA00022630"/>
    </source>
</evidence>
<comment type="catalytic activity">
    <reaction evidence="6">
        <text>2 a quinone + NADH + H(+) = 2 a 1,4-benzosemiquinone + NAD(+)</text>
        <dbReference type="Rhea" id="RHEA:65952"/>
        <dbReference type="ChEBI" id="CHEBI:15378"/>
        <dbReference type="ChEBI" id="CHEBI:57540"/>
        <dbReference type="ChEBI" id="CHEBI:57945"/>
        <dbReference type="ChEBI" id="CHEBI:132124"/>
        <dbReference type="ChEBI" id="CHEBI:134225"/>
    </reaction>
</comment>
<comment type="caution">
    <text evidence="9">The sequence shown here is derived from an EMBL/GenBank/DDBJ whole genome shotgun (WGS) entry which is preliminary data.</text>
</comment>